<dbReference type="GO" id="GO:0005576">
    <property type="term" value="C:extracellular region"/>
    <property type="evidence" value="ECO:0007669"/>
    <property type="project" value="InterPro"/>
</dbReference>
<feature type="domain" description="Staphylococcal/Streptococcal toxin OB-fold" evidence="2">
    <location>
        <begin position="67"/>
        <end position="153"/>
    </location>
</feature>
<protein>
    <submittedName>
        <fullName evidence="4">Superantigen SPEQ.5</fullName>
    </submittedName>
</protein>
<reference evidence="4" key="1">
    <citation type="journal article" date="2019" name="J. Infect.">
        <title>Identification of two new core chromosome-encoded superantigens in Streptococcus pyogenes; speQ and speR.</title>
        <authorList>
            <person name="Reglinski M."/>
            <person name="Sriskandan S."/>
            <person name="Turner C.E."/>
        </authorList>
    </citation>
    <scope>NUCLEOTIDE SEQUENCE</scope>
    <source>
        <strain evidence="4">GASEMM1010</strain>
    </source>
</reference>
<evidence type="ECO:0000256" key="1">
    <source>
        <dbReference type="ARBA" id="ARBA00008401"/>
    </source>
</evidence>
<dbReference type="SUPFAM" id="SSF54334">
    <property type="entry name" value="Superantigen toxins, C-terminal domain"/>
    <property type="match status" value="1"/>
</dbReference>
<comment type="similarity">
    <text evidence="1">Belongs to the staphylococcal/streptococcal toxin family.</text>
</comment>
<dbReference type="Pfam" id="PF02876">
    <property type="entry name" value="Stap_Strp_tox_C"/>
    <property type="match status" value="1"/>
</dbReference>
<dbReference type="Gene3D" id="3.10.20.120">
    <property type="match status" value="1"/>
</dbReference>
<dbReference type="InterPro" id="IPR016091">
    <property type="entry name" value="SuperAg_toxin_C"/>
</dbReference>
<proteinExistence type="inferred from homology"/>
<evidence type="ECO:0000259" key="2">
    <source>
        <dbReference type="Pfam" id="PF01123"/>
    </source>
</evidence>
<dbReference type="Gene3D" id="2.40.50.110">
    <property type="match status" value="1"/>
</dbReference>
<organism evidence="4">
    <name type="scientific">Streptococcus pyogenes</name>
    <dbReference type="NCBI Taxonomy" id="1314"/>
    <lineage>
        <taxon>Bacteria</taxon>
        <taxon>Bacillati</taxon>
        <taxon>Bacillota</taxon>
        <taxon>Bacilli</taxon>
        <taxon>Lactobacillales</taxon>
        <taxon>Streptococcaceae</taxon>
        <taxon>Streptococcus</taxon>
    </lineage>
</organism>
<sequence length="268" mass="31087">MCSSIILYTTKGIFSDTYITNDIRNSEDIYFPRQDKDGILDNKRLKDIYGKDIYGKDIYGKDIYGKDIYGKEIIEKTNIPINAKQGTHLIFNTNENTTVWDNNTFTKVISSNLSPSQERMFNVGDHVNIFAIVKSYQVVCKDQFNYIDGGIIKTSDVKPEEKAIYINIISDKELRALTAKDKLTFKNNMVTLQEIDVRLRKSLMGDSKIKLYEYGSLYIKGFWDIHYKDGTTRHTNLFSYPDYTDNEIIDVGKVSHFDVYLNKDILYE</sequence>
<feature type="domain" description="Staphylococcal/Streptococcal toxin beta-grasp" evidence="3">
    <location>
        <begin position="162"/>
        <end position="261"/>
    </location>
</feature>
<evidence type="ECO:0000259" key="3">
    <source>
        <dbReference type="Pfam" id="PF02876"/>
    </source>
</evidence>
<dbReference type="Pfam" id="PF01123">
    <property type="entry name" value="Stap_Strp_toxin"/>
    <property type="match status" value="1"/>
</dbReference>
<gene>
    <name evidence="4" type="primary">speQ</name>
</gene>
<dbReference type="GO" id="GO:0090729">
    <property type="term" value="F:toxin activity"/>
    <property type="evidence" value="ECO:0007669"/>
    <property type="project" value="InterPro"/>
</dbReference>
<evidence type="ECO:0000313" key="4">
    <source>
        <dbReference type="EMBL" id="DAC74000.1"/>
    </source>
</evidence>
<dbReference type="InterPro" id="IPR006173">
    <property type="entry name" value="Staph_tox_OB"/>
</dbReference>
<accession>A0A3T1FZY2</accession>
<dbReference type="InterPro" id="IPR006123">
    <property type="entry name" value="Toxin_b-grasp_Staph/Strep"/>
</dbReference>
<name>A0A3T1FZY2_STRPY</name>
<dbReference type="AlphaFoldDB" id="A0A3T1FZY2"/>
<dbReference type="EMBL" id="BK010653">
    <property type="protein sequence ID" value="DAC74000.1"/>
    <property type="molecule type" value="Genomic_DNA"/>
</dbReference>